<organism evidence="1 2">
    <name type="scientific">Sinorhizobium meliloti (strain SM11)</name>
    <dbReference type="NCBI Taxonomy" id="707241"/>
    <lineage>
        <taxon>Bacteria</taxon>
        <taxon>Pseudomonadati</taxon>
        <taxon>Pseudomonadota</taxon>
        <taxon>Alphaproteobacteria</taxon>
        <taxon>Hyphomicrobiales</taxon>
        <taxon>Rhizobiaceae</taxon>
        <taxon>Sinorhizobium/Ensifer group</taxon>
        <taxon>Sinorhizobium</taxon>
    </lineage>
</organism>
<dbReference type="EMBL" id="CP001831">
    <property type="protein sequence ID" value="AEH82012.1"/>
    <property type="molecule type" value="Genomic_DNA"/>
</dbReference>
<gene>
    <name evidence="1" type="ordered locus">SM11_pC0939</name>
</gene>
<dbReference type="Proteomes" id="UP000009045">
    <property type="component" value="Plasmid pSmeSM11c"/>
</dbReference>
<dbReference type="AlphaFoldDB" id="F7XEN7"/>
<dbReference type="HOGENOM" id="CLU_3084765_0_0_5"/>
<sequence>MFAAAVDGHIDIMRLWADVRPRRHIALALYAAFAPLPPRRGAPIIVEIAFMT</sequence>
<keyword evidence="1" id="KW-0614">Plasmid</keyword>
<protein>
    <submittedName>
        <fullName evidence="1">Uncharacterized protein</fullName>
    </submittedName>
</protein>
<reference evidence="1 2" key="1">
    <citation type="journal article" date="2011" name="J. Biotechnol.">
        <title>The complete genome sequence of the dominant Sinorhizobium meliloti field isolate SM11 extends the S. meliloti pan-genome.</title>
        <authorList>
            <person name="Schneiker-Bekel S."/>
            <person name="Wibberg D."/>
            <person name="Bekel T."/>
            <person name="Blom J."/>
            <person name="Linke B."/>
            <person name="Neuweger H."/>
            <person name="Stiens M."/>
            <person name="Vorholter F.J."/>
            <person name="Weidner S."/>
            <person name="Goesmann A."/>
            <person name="Puhler A."/>
            <person name="Schluter A."/>
        </authorList>
    </citation>
    <scope>NUCLEOTIDE SEQUENCE [LARGE SCALE GENOMIC DNA]</scope>
    <source>
        <strain evidence="1 2">SM11</strain>
        <plasmid evidence="2">pSmeSM11c</plasmid>
    </source>
</reference>
<name>F7XEN7_SINMM</name>
<dbReference type="KEGG" id="smx:SM11_pC0939"/>
<evidence type="ECO:0000313" key="1">
    <source>
        <dbReference type="EMBL" id="AEH82012.1"/>
    </source>
</evidence>
<evidence type="ECO:0000313" key="2">
    <source>
        <dbReference type="Proteomes" id="UP000009045"/>
    </source>
</evidence>
<accession>F7XEN7</accession>
<geneLocation type="plasmid" evidence="1 2">
    <name>pSmeSM11c</name>
</geneLocation>
<proteinExistence type="predicted"/>